<reference evidence="2 3" key="1">
    <citation type="journal article" date="2016" name="Nat. Commun.">
        <title>Thousands of microbial genomes shed light on interconnected biogeochemical processes in an aquifer system.</title>
        <authorList>
            <person name="Anantharaman K."/>
            <person name="Brown C.T."/>
            <person name="Hug L.A."/>
            <person name="Sharon I."/>
            <person name="Castelle C.J."/>
            <person name="Probst A.J."/>
            <person name="Thomas B.C."/>
            <person name="Singh A."/>
            <person name="Wilkins M.J."/>
            <person name="Karaoz U."/>
            <person name="Brodie E.L."/>
            <person name="Williams K.H."/>
            <person name="Hubbard S.S."/>
            <person name="Banfield J.F."/>
        </authorList>
    </citation>
    <scope>NUCLEOTIDE SEQUENCE [LARGE SCALE GENOMIC DNA]</scope>
</reference>
<proteinExistence type="predicted"/>
<dbReference type="Proteomes" id="UP000176504">
    <property type="component" value="Unassembled WGS sequence"/>
</dbReference>
<sequence>MKKVLVALLLLIWLLCPVNAVQAAQSLVKKEQKTTFLSSFWAALSNFFSSATRSLSESSASSRKEEFSGSRLKLLELLNKNELYIRVTVSGEDMYLKRELILEKIDDAEEKIKESQFNAAYQEKLLERISGIRKLLNTDLVQSPQDKIKPYVLDSFDDMEALIFSIEDKDADKILEIFDSLHLSS</sequence>
<dbReference type="EMBL" id="MEVI01000001">
    <property type="protein sequence ID" value="OGC55733.1"/>
    <property type="molecule type" value="Genomic_DNA"/>
</dbReference>
<organism evidence="2 3">
    <name type="scientific">candidate division WWE3 bacterium RIFCSPLOWO2_01_FULL_41_18</name>
    <dbReference type="NCBI Taxonomy" id="1802625"/>
    <lineage>
        <taxon>Bacteria</taxon>
        <taxon>Katanobacteria</taxon>
    </lineage>
</organism>
<protein>
    <recommendedName>
        <fullName evidence="4">DUF5667 domain-containing protein</fullName>
    </recommendedName>
</protein>
<feature type="chain" id="PRO_5009514984" description="DUF5667 domain-containing protein" evidence="1">
    <location>
        <begin position="24"/>
        <end position="185"/>
    </location>
</feature>
<gene>
    <name evidence="2" type="ORF">A3A78_01700</name>
</gene>
<dbReference type="AlphaFoldDB" id="A0A1F4VGA2"/>
<comment type="caution">
    <text evidence="2">The sequence shown here is derived from an EMBL/GenBank/DDBJ whole genome shotgun (WGS) entry which is preliminary data.</text>
</comment>
<keyword evidence="1" id="KW-0732">Signal</keyword>
<feature type="signal peptide" evidence="1">
    <location>
        <begin position="1"/>
        <end position="23"/>
    </location>
</feature>
<evidence type="ECO:0000256" key="1">
    <source>
        <dbReference type="SAM" id="SignalP"/>
    </source>
</evidence>
<evidence type="ECO:0008006" key="4">
    <source>
        <dbReference type="Google" id="ProtNLM"/>
    </source>
</evidence>
<evidence type="ECO:0000313" key="2">
    <source>
        <dbReference type="EMBL" id="OGC55733.1"/>
    </source>
</evidence>
<name>A0A1F4VGA2_UNCKA</name>
<evidence type="ECO:0000313" key="3">
    <source>
        <dbReference type="Proteomes" id="UP000176504"/>
    </source>
</evidence>
<accession>A0A1F4VGA2</accession>